<dbReference type="EMBL" id="JACJJG010000001">
    <property type="protein sequence ID" value="MBM6672349.1"/>
    <property type="molecule type" value="Genomic_DNA"/>
</dbReference>
<proteinExistence type="predicted"/>
<reference evidence="2" key="1">
    <citation type="submission" date="2020-08" db="EMBL/GenBank/DDBJ databases">
        <authorList>
            <person name="Cejkova D."/>
            <person name="Kubasova T."/>
            <person name="Jahodarova E."/>
            <person name="Rychlik I."/>
        </authorList>
    </citation>
    <scope>NUCLEOTIDE SEQUENCE</scope>
    <source>
        <strain evidence="2">An824</strain>
    </source>
</reference>
<name>A0A938WSE7_9BACT</name>
<dbReference type="Proteomes" id="UP000706891">
    <property type="component" value="Unassembled WGS sequence"/>
</dbReference>
<gene>
    <name evidence="2" type="ORF">H6A34_00375</name>
</gene>
<keyword evidence="1" id="KW-0812">Transmembrane</keyword>
<feature type="transmembrane region" description="Helical" evidence="1">
    <location>
        <begin position="5"/>
        <end position="23"/>
    </location>
</feature>
<evidence type="ECO:0000256" key="1">
    <source>
        <dbReference type="SAM" id="Phobius"/>
    </source>
</evidence>
<comment type="caution">
    <text evidence="2">The sequence shown here is derived from an EMBL/GenBank/DDBJ whole genome shotgun (WGS) entry which is preliminary data.</text>
</comment>
<dbReference type="Pfam" id="PF16872">
    <property type="entry name" value="putAbiC"/>
    <property type="match status" value="1"/>
</dbReference>
<dbReference type="AlphaFoldDB" id="A0A938WSE7"/>
<evidence type="ECO:0000313" key="3">
    <source>
        <dbReference type="Proteomes" id="UP000706891"/>
    </source>
</evidence>
<feature type="transmembrane region" description="Helical" evidence="1">
    <location>
        <begin position="35"/>
        <end position="60"/>
    </location>
</feature>
<dbReference type="RefSeq" id="WP_205102774.1">
    <property type="nucleotide sequence ID" value="NZ_JACJJG010000001.1"/>
</dbReference>
<keyword evidence="1" id="KW-0472">Membrane</keyword>
<keyword evidence="3" id="KW-1185">Reference proteome</keyword>
<dbReference type="InterPro" id="IPR031709">
    <property type="entry name" value="PutAbiC"/>
</dbReference>
<sequence>MKLIIIYILLFVGCILLSFKFLYENVPSSESDMLVRLYYIGGVVSGIFAFGAFFVAILTYHNQKKTGDLQRFETTLFNMLQLQQQITNELRYEDTEPDRNPNHEENTGWRTIEKRGRDIFEHFWVSKWFSFREIIDGKISLDEKSWYEGMMNVLMSRGSEAYNQLTEITTFDHYFRHLYRIIKFIDKNKALNDKEKYAYISIVRATLSRFELVWLYYNCLFGVGKPKFKPLIEKYALLKNLRDEFLTISKDVIEKDYFRKYQMIIDDYLNYLTIDKNDTSKYYIGAFYNSRDKESFFKVIEDFKSCPAAKLDKES</sequence>
<protein>
    <submittedName>
        <fullName evidence="2">Phage abortive infection protein</fullName>
    </submittedName>
</protein>
<organism evidence="2 3">
    <name type="scientific">Marseilla massiliensis</name>
    <dbReference type="NCBI Taxonomy" id="1841864"/>
    <lineage>
        <taxon>Bacteria</taxon>
        <taxon>Pseudomonadati</taxon>
        <taxon>Bacteroidota</taxon>
        <taxon>Bacteroidia</taxon>
        <taxon>Bacteroidales</taxon>
        <taxon>Prevotellaceae</taxon>
        <taxon>Marseilla</taxon>
    </lineage>
</organism>
<reference evidence="2" key="2">
    <citation type="journal article" date="2021" name="Sci. Rep.">
        <title>The distribution of antibiotic resistance genes in chicken gut microbiota commensals.</title>
        <authorList>
            <person name="Juricova H."/>
            <person name="Matiasovicova J."/>
            <person name="Kubasova T."/>
            <person name="Cejkova D."/>
            <person name="Rychlik I."/>
        </authorList>
    </citation>
    <scope>NUCLEOTIDE SEQUENCE</scope>
    <source>
        <strain evidence="2">An824</strain>
    </source>
</reference>
<keyword evidence="1" id="KW-1133">Transmembrane helix</keyword>
<accession>A0A938WSE7</accession>
<evidence type="ECO:0000313" key="2">
    <source>
        <dbReference type="EMBL" id="MBM6672349.1"/>
    </source>
</evidence>